<feature type="domain" description="HAMP" evidence="9">
    <location>
        <begin position="195"/>
        <end position="247"/>
    </location>
</feature>
<dbReference type="Gene3D" id="1.10.287.130">
    <property type="match status" value="1"/>
</dbReference>
<keyword evidence="5" id="KW-0808">Transferase</keyword>
<dbReference type="Proteomes" id="UP000298602">
    <property type="component" value="Chromosome"/>
</dbReference>
<dbReference type="KEGG" id="dax:FDQ92_09160"/>
<evidence type="ECO:0000256" key="1">
    <source>
        <dbReference type="ARBA" id="ARBA00000085"/>
    </source>
</evidence>
<dbReference type="FunFam" id="3.30.565.10:FF:000006">
    <property type="entry name" value="Sensor histidine kinase WalK"/>
    <property type="match status" value="1"/>
</dbReference>
<dbReference type="SMART" id="SM00388">
    <property type="entry name" value="HisKA"/>
    <property type="match status" value="1"/>
</dbReference>
<dbReference type="CDD" id="cd06225">
    <property type="entry name" value="HAMP"/>
    <property type="match status" value="1"/>
</dbReference>
<keyword evidence="4" id="KW-0597">Phosphoprotein</keyword>
<protein>
    <recommendedName>
        <fullName evidence="3">histidine kinase</fullName>
        <ecNumber evidence="3">2.7.13.3</ecNumber>
    </recommendedName>
</protein>
<accession>A0A4P8L3P1</accession>
<dbReference type="Gene3D" id="6.10.340.10">
    <property type="match status" value="1"/>
</dbReference>
<dbReference type="InterPro" id="IPR005467">
    <property type="entry name" value="His_kinase_dom"/>
</dbReference>
<dbReference type="PANTHER" id="PTHR42878:SF15">
    <property type="entry name" value="BACTERIOPHYTOCHROME"/>
    <property type="match status" value="1"/>
</dbReference>
<dbReference type="InterPro" id="IPR050351">
    <property type="entry name" value="BphY/WalK/GraS-like"/>
</dbReference>
<dbReference type="PRINTS" id="PR00344">
    <property type="entry name" value="BCTRLSENSOR"/>
</dbReference>
<reference evidence="10 11" key="1">
    <citation type="submission" date="2019-05" db="EMBL/GenBank/DDBJ databases">
        <title>The Complete Genome Sequence of the n-alkane-degrading Desulfoglaeba alkanexedens ALDC reveals multiple alkylsuccinate synthase gene clusters.</title>
        <authorList>
            <person name="Callaghan A.V."/>
            <person name="Davidova I.A."/>
            <person name="Duncan K.E."/>
            <person name="Morris B."/>
            <person name="McInerney M.J."/>
        </authorList>
    </citation>
    <scope>NUCLEOTIDE SEQUENCE [LARGE SCALE GENOMIC DNA]</scope>
    <source>
        <strain evidence="10 11">ALDC</strain>
    </source>
</reference>
<feature type="transmembrane region" description="Helical" evidence="7">
    <location>
        <begin position="171"/>
        <end position="193"/>
    </location>
</feature>
<evidence type="ECO:0000256" key="2">
    <source>
        <dbReference type="ARBA" id="ARBA00004370"/>
    </source>
</evidence>
<keyword evidence="11" id="KW-1185">Reference proteome</keyword>
<keyword evidence="7" id="KW-1133">Transmembrane helix</keyword>
<dbReference type="SUPFAM" id="SSF47384">
    <property type="entry name" value="Homodimeric domain of signal transducing histidine kinase"/>
    <property type="match status" value="1"/>
</dbReference>
<dbReference type="RefSeq" id="WP_137424383.1">
    <property type="nucleotide sequence ID" value="NZ_CP040098.1"/>
</dbReference>
<dbReference type="Pfam" id="PF00672">
    <property type="entry name" value="HAMP"/>
    <property type="match status" value="1"/>
</dbReference>
<dbReference type="InterPro" id="IPR004358">
    <property type="entry name" value="Sig_transdc_His_kin-like_C"/>
</dbReference>
<evidence type="ECO:0000259" key="8">
    <source>
        <dbReference type="PROSITE" id="PS50109"/>
    </source>
</evidence>
<dbReference type="GO" id="GO:0000155">
    <property type="term" value="F:phosphorelay sensor kinase activity"/>
    <property type="evidence" value="ECO:0007669"/>
    <property type="project" value="InterPro"/>
</dbReference>
<dbReference type="EC" id="2.7.13.3" evidence="3"/>
<dbReference type="SUPFAM" id="SSF158472">
    <property type="entry name" value="HAMP domain-like"/>
    <property type="match status" value="1"/>
</dbReference>
<dbReference type="CDD" id="cd00082">
    <property type="entry name" value="HisKA"/>
    <property type="match status" value="1"/>
</dbReference>
<evidence type="ECO:0000259" key="9">
    <source>
        <dbReference type="PROSITE" id="PS50885"/>
    </source>
</evidence>
<dbReference type="Gene3D" id="3.30.565.10">
    <property type="entry name" value="Histidine kinase-like ATPase, C-terminal domain"/>
    <property type="match status" value="1"/>
</dbReference>
<dbReference type="AlphaFoldDB" id="A0A4P8L3P1"/>
<dbReference type="InterPro" id="IPR003660">
    <property type="entry name" value="HAMP_dom"/>
</dbReference>
<dbReference type="PROSITE" id="PS50109">
    <property type="entry name" value="HIS_KIN"/>
    <property type="match status" value="1"/>
</dbReference>
<dbReference type="GO" id="GO:0030295">
    <property type="term" value="F:protein kinase activator activity"/>
    <property type="evidence" value="ECO:0007669"/>
    <property type="project" value="TreeGrafter"/>
</dbReference>
<evidence type="ECO:0000256" key="5">
    <source>
        <dbReference type="ARBA" id="ARBA00022679"/>
    </source>
</evidence>
<dbReference type="InterPro" id="IPR003661">
    <property type="entry name" value="HisK_dim/P_dom"/>
</dbReference>
<gene>
    <name evidence="10" type="ORF">FDQ92_09160</name>
</gene>
<dbReference type="OrthoDB" id="5524356at2"/>
<feature type="domain" description="Histidine kinase" evidence="8">
    <location>
        <begin position="273"/>
        <end position="484"/>
    </location>
</feature>
<dbReference type="Pfam" id="PF02518">
    <property type="entry name" value="HATPase_c"/>
    <property type="match status" value="1"/>
</dbReference>
<keyword evidence="6" id="KW-0418">Kinase</keyword>
<evidence type="ECO:0000256" key="6">
    <source>
        <dbReference type="ARBA" id="ARBA00022777"/>
    </source>
</evidence>
<evidence type="ECO:0000256" key="3">
    <source>
        <dbReference type="ARBA" id="ARBA00012438"/>
    </source>
</evidence>
<dbReference type="Pfam" id="PF00512">
    <property type="entry name" value="HisKA"/>
    <property type="match status" value="1"/>
</dbReference>
<dbReference type="SUPFAM" id="SSF55874">
    <property type="entry name" value="ATPase domain of HSP90 chaperone/DNA topoisomerase II/histidine kinase"/>
    <property type="match status" value="1"/>
</dbReference>
<comment type="subcellular location">
    <subcellularLocation>
        <location evidence="2">Membrane</location>
    </subcellularLocation>
</comment>
<dbReference type="GO" id="GO:0000156">
    <property type="term" value="F:phosphorelay response regulator activity"/>
    <property type="evidence" value="ECO:0007669"/>
    <property type="project" value="TreeGrafter"/>
</dbReference>
<dbReference type="PROSITE" id="PS50885">
    <property type="entry name" value="HAMP"/>
    <property type="match status" value="1"/>
</dbReference>
<feature type="transmembrane region" description="Helical" evidence="7">
    <location>
        <begin position="12"/>
        <end position="30"/>
    </location>
</feature>
<dbReference type="SMART" id="SM00304">
    <property type="entry name" value="HAMP"/>
    <property type="match status" value="1"/>
</dbReference>
<dbReference type="SMART" id="SM00387">
    <property type="entry name" value="HATPase_c"/>
    <property type="match status" value="1"/>
</dbReference>
<dbReference type="InterPro" id="IPR036890">
    <property type="entry name" value="HATPase_C_sf"/>
</dbReference>
<dbReference type="InterPro" id="IPR003594">
    <property type="entry name" value="HATPase_dom"/>
</dbReference>
<evidence type="ECO:0000256" key="7">
    <source>
        <dbReference type="SAM" id="Phobius"/>
    </source>
</evidence>
<evidence type="ECO:0000256" key="4">
    <source>
        <dbReference type="ARBA" id="ARBA00022553"/>
    </source>
</evidence>
<keyword evidence="7" id="KW-0812">Transmembrane</keyword>
<dbReference type="GO" id="GO:0016020">
    <property type="term" value="C:membrane"/>
    <property type="evidence" value="ECO:0007669"/>
    <property type="project" value="UniProtKB-SubCell"/>
</dbReference>
<dbReference type="PANTHER" id="PTHR42878">
    <property type="entry name" value="TWO-COMPONENT HISTIDINE KINASE"/>
    <property type="match status" value="1"/>
</dbReference>
<keyword evidence="7" id="KW-0472">Membrane</keyword>
<dbReference type="FunFam" id="1.10.287.130:FF:000070">
    <property type="entry name" value="Histidine kinase sensor protein"/>
    <property type="match status" value="1"/>
</dbReference>
<sequence>MTISTKLHLNTFLSLAVAILLAFVIVHMSRTTRLAAERARTAAEFVKGLSELHQLTFDYLLHRDPASLTQWHLCHESIRQRLEGSKDRWPDEQRPLLGRIASELAVMDNLFDQMTTGVVEGGSGTATGLPSGEWKRRLFGQFSVRSQILISDALTLDRNSHLEMVNAERQALATVMAVLMVGALATAAISMILRKSILRPLAELHQGTEVVAGGNLDYETGRKGEDEIGRLAEAFDQMTRRLRQVYHDLDQRIRDRTLQLEAANRELEAFAYSVSHDLRAPLRRIDGFSQAIMEDCADRLDDEGRRYLHRVREGTRHMGELIDALLTLSRVTRSELNRSRVDLSVLAQEITRELQDTWPERTVSTIIEPEMWADADPRLLRIALENLFRNAWKFTRKNESARIEFATLEQDGKTVYFVADDGAGFDMRYAERLFGVFQRLHSTEEFEGTGVGLALVQRIVHRHGGEVWAEGAVDGGACVYFTLG</sequence>
<proteinExistence type="predicted"/>
<reference evidence="10 11" key="2">
    <citation type="submission" date="2019-05" db="EMBL/GenBank/DDBJ databases">
        <authorList>
            <person name="Suflita J.M."/>
            <person name="Marks C.R."/>
        </authorList>
    </citation>
    <scope>NUCLEOTIDE SEQUENCE [LARGE SCALE GENOMIC DNA]</scope>
    <source>
        <strain evidence="10 11">ALDC</strain>
    </source>
</reference>
<comment type="catalytic activity">
    <reaction evidence="1">
        <text>ATP + protein L-histidine = ADP + protein N-phospho-L-histidine.</text>
        <dbReference type="EC" id="2.7.13.3"/>
    </reaction>
</comment>
<evidence type="ECO:0000313" key="11">
    <source>
        <dbReference type="Proteomes" id="UP000298602"/>
    </source>
</evidence>
<name>A0A4P8L3P1_9BACT</name>
<dbReference type="EMBL" id="CP040098">
    <property type="protein sequence ID" value="QCQ22313.1"/>
    <property type="molecule type" value="Genomic_DNA"/>
</dbReference>
<organism evidence="10 11">
    <name type="scientific">Desulfoglaeba alkanexedens ALDC</name>
    <dbReference type="NCBI Taxonomy" id="980445"/>
    <lineage>
        <taxon>Bacteria</taxon>
        <taxon>Pseudomonadati</taxon>
        <taxon>Thermodesulfobacteriota</taxon>
        <taxon>Syntrophobacteria</taxon>
        <taxon>Syntrophobacterales</taxon>
        <taxon>Syntrophobacteraceae</taxon>
        <taxon>Desulfoglaeba</taxon>
    </lineage>
</organism>
<evidence type="ECO:0000313" key="10">
    <source>
        <dbReference type="EMBL" id="QCQ22313.1"/>
    </source>
</evidence>
<dbReference type="InterPro" id="IPR036097">
    <property type="entry name" value="HisK_dim/P_sf"/>
</dbReference>
<dbReference type="GO" id="GO:0007234">
    <property type="term" value="P:osmosensory signaling via phosphorelay pathway"/>
    <property type="evidence" value="ECO:0007669"/>
    <property type="project" value="TreeGrafter"/>
</dbReference>